<dbReference type="InterPro" id="IPR051532">
    <property type="entry name" value="Ester_Hydrolysis_Enzymes"/>
</dbReference>
<dbReference type="Proteomes" id="UP000837803">
    <property type="component" value="Unassembled WGS sequence"/>
</dbReference>
<evidence type="ECO:0000313" key="2">
    <source>
        <dbReference type="EMBL" id="CAH1000175.1"/>
    </source>
</evidence>
<dbReference type="SUPFAM" id="SSF52266">
    <property type="entry name" value="SGNH hydrolase"/>
    <property type="match status" value="1"/>
</dbReference>
<evidence type="ECO:0000313" key="3">
    <source>
        <dbReference type="Proteomes" id="UP000837803"/>
    </source>
</evidence>
<dbReference type="RefSeq" id="WP_238750229.1">
    <property type="nucleotide sequence ID" value="NZ_CAKLPZ010000001.1"/>
</dbReference>
<dbReference type="PROSITE" id="PS51257">
    <property type="entry name" value="PROKAR_LIPOPROTEIN"/>
    <property type="match status" value="1"/>
</dbReference>
<name>A0ABM9AZJ1_9BACT</name>
<reference evidence="2" key="1">
    <citation type="submission" date="2021-12" db="EMBL/GenBank/DDBJ databases">
        <authorList>
            <person name="Rodrigo-Torres L."/>
            <person name="Arahal R. D."/>
            <person name="Lucena T."/>
        </authorList>
    </citation>
    <scope>NUCLEOTIDE SEQUENCE</scope>
    <source>
        <strain evidence="2">CECT 8419</strain>
    </source>
</reference>
<dbReference type="Gene3D" id="3.40.50.1110">
    <property type="entry name" value="SGNH hydrolase"/>
    <property type="match status" value="1"/>
</dbReference>
<dbReference type="InterPro" id="IPR013830">
    <property type="entry name" value="SGNH_hydro"/>
</dbReference>
<proteinExistence type="predicted"/>
<comment type="caution">
    <text evidence="2">The sequence shown here is derived from an EMBL/GenBank/DDBJ whole genome shotgun (WGS) entry which is preliminary data.</text>
</comment>
<dbReference type="InterPro" id="IPR036514">
    <property type="entry name" value="SGNH_hydro_sf"/>
</dbReference>
<feature type="domain" description="SGNH hydrolase-type esterase" evidence="1">
    <location>
        <begin position="42"/>
        <end position="220"/>
    </location>
</feature>
<dbReference type="PANTHER" id="PTHR30383">
    <property type="entry name" value="THIOESTERASE 1/PROTEASE 1/LYSOPHOSPHOLIPASE L1"/>
    <property type="match status" value="1"/>
</dbReference>
<accession>A0ABM9AZJ1</accession>
<dbReference type="Pfam" id="PF13472">
    <property type="entry name" value="Lipase_GDSL_2"/>
    <property type="match status" value="1"/>
</dbReference>
<organism evidence="2 3">
    <name type="scientific">Neolewinella maritima</name>
    <dbReference type="NCBI Taxonomy" id="1383882"/>
    <lineage>
        <taxon>Bacteria</taxon>
        <taxon>Pseudomonadati</taxon>
        <taxon>Bacteroidota</taxon>
        <taxon>Saprospiria</taxon>
        <taxon>Saprospirales</taxon>
        <taxon>Lewinellaceae</taxon>
        <taxon>Neolewinella</taxon>
    </lineage>
</organism>
<dbReference type="CDD" id="cd01832">
    <property type="entry name" value="SGNH_hydrolase_like_1"/>
    <property type="match status" value="1"/>
</dbReference>
<sequence length="238" mass="26108">MRTTLLYLVLLLLLVGCSPEAPIEITPPMPTTAVDTTISFLALGDSYTIGTSVSESERWPVQLAQLLRSREGIEVDPLTTIARNGWRTDNLSIALDADPPEQTYDLVSLLIGVNDQYQGFSQSGYAARFERLLQRAIGYAGEDSSKVFVVSIPDYAFTPLGGGSEEISQEIGSFNQAARTVADRYGVPVYDITPISQRGLAEPQLVASDGLHPSGEQYRLWVEEVLLGQVTTQIRRRN</sequence>
<evidence type="ECO:0000259" key="1">
    <source>
        <dbReference type="Pfam" id="PF13472"/>
    </source>
</evidence>
<gene>
    <name evidence="2" type="ORF">LEM8419_01322</name>
</gene>
<keyword evidence="3" id="KW-1185">Reference proteome</keyword>
<dbReference type="EMBL" id="CAKLPZ010000001">
    <property type="protein sequence ID" value="CAH1000175.1"/>
    <property type="molecule type" value="Genomic_DNA"/>
</dbReference>
<protein>
    <recommendedName>
        <fullName evidence="1">SGNH hydrolase-type esterase domain-containing protein</fullName>
    </recommendedName>
</protein>
<dbReference type="PANTHER" id="PTHR30383:SF5">
    <property type="entry name" value="SGNH HYDROLASE-TYPE ESTERASE DOMAIN-CONTAINING PROTEIN"/>
    <property type="match status" value="1"/>
</dbReference>